<comment type="caution">
    <text evidence="2">The sequence shown here is derived from an EMBL/GenBank/DDBJ whole genome shotgun (WGS) entry which is preliminary data.</text>
</comment>
<dbReference type="PANTHER" id="PTHR40516:SF1">
    <property type="entry name" value="ANTITOXIN CHPS-RELATED"/>
    <property type="match status" value="1"/>
</dbReference>
<dbReference type="GO" id="GO:0097351">
    <property type="term" value="F:toxin sequestering activity"/>
    <property type="evidence" value="ECO:0007669"/>
    <property type="project" value="InterPro"/>
</dbReference>
<evidence type="ECO:0000259" key="1">
    <source>
        <dbReference type="SMART" id="SM00966"/>
    </source>
</evidence>
<protein>
    <submittedName>
        <fullName evidence="2">Transcriptional regulator/antitoxin, MazE</fullName>
    </submittedName>
</protein>
<dbReference type="SUPFAM" id="SSF89447">
    <property type="entry name" value="AbrB/MazE/MraZ-like"/>
    <property type="match status" value="1"/>
</dbReference>
<proteinExistence type="predicted"/>
<organism evidence="2">
    <name type="scientific">mine drainage metagenome</name>
    <dbReference type="NCBI Taxonomy" id="410659"/>
    <lineage>
        <taxon>unclassified sequences</taxon>
        <taxon>metagenomes</taxon>
        <taxon>ecological metagenomes</taxon>
    </lineage>
</organism>
<reference evidence="2" key="2">
    <citation type="journal article" date="2014" name="ISME J.">
        <title>Microbial stratification in low pH oxic and suboxic macroscopic growths along an acid mine drainage.</title>
        <authorList>
            <person name="Mendez-Garcia C."/>
            <person name="Mesa V."/>
            <person name="Sprenger R.R."/>
            <person name="Richter M."/>
            <person name="Diez M.S."/>
            <person name="Solano J."/>
            <person name="Bargiela R."/>
            <person name="Golyshina O.V."/>
            <person name="Manteca A."/>
            <person name="Ramos J.L."/>
            <person name="Gallego J.R."/>
            <person name="Llorente I."/>
            <person name="Martins Dos Santos V.A."/>
            <person name="Jensen O.N."/>
            <person name="Pelaez A.I."/>
            <person name="Sanchez J."/>
            <person name="Ferrer M."/>
        </authorList>
    </citation>
    <scope>NUCLEOTIDE SEQUENCE</scope>
</reference>
<name>T0ZFS1_9ZZZZ</name>
<reference evidence="2" key="1">
    <citation type="submission" date="2013-08" db="EMBL/GenBank/DDBJ databases">
        <authorList>
            <person name="Mendez C."/>
            <person name="Richter M."/>
            <person name="Ferrer M."/>
            <person name="Sanchez J."/>
        </authorList>
    </citation>
    <scope>NUCLEOTIDE SEQUENCE</scope>
</reference>
<dbReference type="InterPro" id="IPR037914">
    <property type="entry name" value="SpoVT-AbrB_sf"/>
</dbReference>
<dbReference type="Pfam" id="PF04014">
    <property type="entry name" value="MazE_antitoxin"/>
    <property type="match status" value="1"/>
</dbReference>
<sequence>MQVVVKKWGNCAAVRLPAAVMKSVNLSIDQPVDVEERDGVITLRPVARRRRSLEALIAATPTFERQPGWLDEDVGRERGAF</sequence>
<evidence type="ECO:0000313" key="2">
    <source>
        <dbReference type="EMBL" id="EQD47046.1"/>
    </source>
</evidence>
<feature type="domain" description="SpoVT-AbrB" evidence="1">
    <location>
        <begin position="6"/>
        <end position="51"/>
    </location>
</feature>
<dbReference type="SMART" id="SM00966">
    <property type="entry name" value="SpoVT_AbrB"/>
    <property type="match status" value="1"/>
</dbReference>
<dbReference type="GO" id="GO:0003677">
    <property type="term" value="F:DNA binding"/>
    <property type="evidence" value="ECO:0007669"/>
    <property type="project" value="InterPro"/>
</dbReference>
<dbReference type="InterPro" id="IPR007159">
    <property type="entry name" value="SpoVT-AbrB_dom"/>
</dbReference>
<dbReference type="EMBL" id="AUZY01008198">
    <property type="protein sequence ID" value="EQD47046.1"/>
    <property type="molecule type" value="Genomic_DNA"/>
</dbReference>
<feature type="non-terminal residue" evidence="2">
    <location>
        <position position="81"/>
    </location>
</feature>
<accession>T0ZFS1</accession>
<dbReference type="InterPro" id="IPR039052">
    <property type="entry name" value="Antitox_PemI-like"/>
</dbReference>
<dbReference type="PANTHER" id="PTHR40516">
    <property type="entry name" value="ANTITOXIN CHPS-RELATED"/>
    <property type="match status" value="1"/>
</dbReference>
<gene>
    <name evidence="2" type="ORF">B1B_12510</name>
</gene>
<dbReference type="AlphaFoldDB" id="T0ZFS1"/>
<dbReference type="Gene3D" id="2.10.260.10">
    <property type="match status" value="1"/>
</dbReference>